<evidence type="ECO:0000313" key="7">
    <source>
        <dbReference type="EMBL" id="SBP04894.1"/>
    </source>
</evidence>
<feature type="compositionally biased region" description="Basic and acidic residues" evidence="5">
    <location>
        <begin position="590"/>
        <end position="604"/>
    </location>
</feature>
<reference evidence="7" key="2">
    <citation type="submission" date="2016-06" db="EMBL/GenBank/DDBJ databases">
        <title>The genome of a short-lived fish provides insights into sex chromosome evolution and the genetic control of aging.</title>
        <authorList>
            <person name="Reichwald K."/>
            <person name="Felder M."/>
            <person name="Petzold A."/>
            <person name="Koch P."/>
            <person name="Groth M."/>
            <person name="Platzer M."/>
        </authorList>
    </citation>
    <scope>NUCLEOTIDE SEQUENCE</scope>
    <source>
        <tissue evidence="7">Brain</tissue>
    </source>
</reference>
<dbReference type="InterPro" id="IPR003380">
    <property type="entry name" value="SKI/SNO/DAC"/>
</dbReference>
<evidence type="ECO:0000256" key="2">
    <source>
        <dbReference type="ARBA" id="ARBA00023242"/>
    </source>
</evidence>
<evidence type="ECO:0000256" key="1">
    <source>
        <dbReference type="ARBA" id="ARBA00004123"/>
    </source>
</evidence>
<dbReference type="InterPro" id="IPR052417">
    <property type="entry name" value="Dachshund_domain"/>
</dbReference>
<protein>
    <recommendedName>
        <fullName evidence="6">SKI/SNO/DAC domain-containing protein</fullName>
    </recommendedName>
</protein>
<dbReference type="Pfam" id="PF02437">
    <property type="entry name" value="Ski_Sno_DHD"/>
    <property type="match status" value="1"/>
</dbReference>
<evidence type="ECO:0000256" key="5">
    <source>
        <dbReference type="SAM" id="MobiDB-lite"/>
    </source>
</evidence>
<feature type="region of interest" description="Disordered" evidence="5">
    <location>
        <begin position="1"/>
        <end position="48"/>
    </location>
</feature>
<dbReference type="PANTHER" id="PTHR12577:SF14">
    <property type="entry name" value="DACHSHUND HOMOLOG 1"/>
    <property type="match status" value="1"/>
</dbReference>
<dbReference type="InterPro" id="IPR009061">
    <property type="entry name" value="DNA-bd_dom_put_sf"/>
</dbReference>
<evidence type="ECO:0000259" key="6">
    <source>
        <dbReference type="Pfam" id="PF02437"/>
    </source>
</evidence>
<gene>
    <name evidence="7" type="primary">Nfu_g_1_002873</name>
</gene>
<dbReference type="GO" id="GO:0000978">
    <property type="term" value="F:RNA polymerase II cis-regulatory region sequence-specific DNA binding"/>
    <property type="evidence" value="ECO:0007669"/>
    <property type="project" value="TreeGrafter"/>
</dbReference>
<evidence type="ECO:0000256" key="4">
    <source>
        <dbReference type="SAM" id="Coils"/>
    </source>
</evidence>
<feature type="region of interest" description="Disordered" evidence="5">
    <location>
        <begin position="193"/>
        <end position="212"/>
    </location>
</feature>
<reference evidence="7" key="1">
    <citation type="submission" date="2016-05" db="EMBL/GenBank/DDBJ databases">
        <authorList>
            <person name="Lavstsen T."/>
            <person name="Jespersen J.S."/>
        </authorList>
    </citation>
    <scope>NUCLEOTIDE SEQUENCE</scope>
    <source>
        <tissue evidence="7">Brain</tissue>
    </source>
</reference>
<dbReference type="CDD" id="cd21081">
    <property type="entry name" value="DHD_Dac"/>
    <property type="match status" value="1"/>
</dbReference>
<dbReference type="SUPFAM" id="SSF46955">
    <property type="entry name" value="Putative DNA-binding domain"/>
    <property type="match status" value="1"/>
</dbReference>
<feature type="coiled-coil region" evidence="4">
    <location>
        <begin position="480"/>
        <end position="561"/>
    </location>
</feature>
<evidence type="ECO:0000256" key="3">
    <source>
        <dbReference type="ARBA" id="ARBA00038192"/>
    </source>
</evidence>
<dbReference type="EMBL" id="HADW01003494">
    <property type="protein sequence ID" value="SBP04894.1"/>
    <property type="molecule type" value="Transcribed_RNA"/>
</dbReference>
<dbReference type="GO" id="GO:0005667">
    <property type="term" value="C:transcription regulator complex"/>
    <property type="evidence" value="ECO:0007669"/>
    <property type="project" value="TreeGrafter"/>
</dbReference>
<feature type="compositionally biased region" description="Low complexity" evidence="5">
    <location>
        <begin position="1"/>
        <end position="31"/>
    </location>
</feature>
<comment type="subcellular location">
    <subcellularLocation>
        <location evidence="1">Nucleus</location>
    </subcellularLocation>
</comment>
<feature type="region of interest" description="Disordered" evidence="5">
    <location>
        <begin position="319"/>
        <end position="441"/>
    </location>
</feature>
<dbReference type="PANTHER" id="PTHR12577">
    <property type="entry name" value="DACHSHUND"/>
    <property type="match status" value="1"/>
</dbReference>
<feature type="region of interest" description="Disordered" evidence="5">
    <location>
        <begin position="248"/>
        <end position="267"/>
    </location>
</feature>
<dbReference type="GO" id="GO:0000981">
    <property type="term" value="F:DNA-binding transcription factor activity, RNA polymerase II-specific"/>
    <property type="evidence" value="ECO:0007669"/>
    <property type="project" value="TreeGrafter"/>
</dbReference>
<comment type="similarity">
    <text evidence="3">Belongs to the DACH/dachshund family.</text>
</comment>
<feature type="compositionally biased region" description="Basic and acidic residues" evidence="5">
    <location>
        <begin position="391"/>
        <end position="413"/>
    </location>
</feature>
<dbReference type="FunFam" id="3.10.260.20:FF:000001">
    <property type="entry name" value="Dachshund homolog 1"/>
    <property type="match status" value="1"/>
</dbReference>
<dbReference type="Gene3D" id="3.10.260.20">
    <property type="entry name" value="Ski"/>
    <property type="match status" value="1"/>
</dbReference>
<feature type="domain" description="SKI/SNO/DAC" evidence="6">
    <location>
        <begin position="85"/>
        <end position="193"/>
    </location>
</feature>
<feature type="region of interest" description="Disordered" evidence="5">
    <location>
        <begin position="571"/>
        <end position="616"/>
    </location>
</feature>
<keyword evidence="4" id="KW-0175">Coiled coil</keyword>
<name>A0A1A7WH90_9TELE</name>
<sequence length="616" mass="66503">MTTMATPAAPTLLPAAPLGHHPVPSSVSPATNSPPPAATSAASSPAPPVAHPALLHQFRADLLLANGTQLKSGGASVSSGAKPVYATASPVESTPQNNECKLVEVKGAKLASFTVKGTELICLPQAFDVFLKHLVGGLHTVYTKLKRLDITPVVCNVEQVRVLRGLGAIQPGVNRCKLISRQDFETLYNDCTNASSRPGRPPKRLQSVTEGGTHHMLSHSGLMHAGIMPPADLSALAKKIKLEAMAGYHSSQQHGGPNGENGDHTTGLVLDQLPFMMMSHPLIPASLAPASVSMAMGQMNRLSTLASMANVAQLHANPPARAPTSVIKERVQDTPSPSPSLEEAQMSSNHSSSVSSSPLPTERTAETTHHDALSSSHGVLGHSPGMVQGPRETDRTSAEYNKENKRSHSDKDNSSSAAPTTRESSDRHVYQKAPSGRENCERVSYPAGQKLPAGLHHTPFIFPEGLSSIETLLTNIQQGLLRVAIENARAQEKQDQLERTELKMELVRERELRETLERQLSMEQKNRVLIQKRLKKEKRSKRKLQEALEEEVKLRDQAEHSLLHTASTHVGHQSMAAAPHTESVTQDADGSSRDDNRLDIKATQEGRMFLQTSGMY</sequence>
<keyword evidence="2" id="KW-0539">Nucleus</keyword>
<organism evidence="7">
    <name type="scientific">Iconisemion striatum</name>
    <dbReference type="NCBI Taxonomy" id="60296"/>
    <lineage>
        <taxon>Eukaryota</taxon>
        <taxon>Metazoa</taxon>
        <taxon>Chordata</taxon>
        <taxon>Craniata</taxon>
        <taxon>Vertebrata</taxon>
        <taxon>Euteleostomi</taxon>
        <taxon>Actinopterygii</taxon>
        <taxon>Neopterygii</taxon>
        <taxon>Teleostei</taxon>
        <taxon>Neoteleostei</taxon>
        <taxon>Acanthomorphata</taxon>
        <taxon>Ovalentaria</taxon>
        <taxon>Atherinomorphae</taxon>
        <taxon>Cyprinodontiformes</taxon>
        <taxon>Nothobranchiidae</taxon>
        <taxon>Iconisemion</taxon>
    </lineage>
</organism>
<feature type="compositionally biased region" description="Low complexity" evidence="5">
    <location>
        <begin position="347"/>
        <end position="357"/>
    </location>
</feature>
<dbReference type="AlphaFoldDB" id="A0A1A7WH90"/>
<proteinExistence type="inferred from homology"/>
<feature type="compositionally biased region" description="Basic and acidic residues" evidence="5">
    <location>
        <begin position="363"/>
        <end position="372"/>
    </location>
</feature>
<accession>A0A1A7WH90</accession>
<dbReference type="GO" id="GO:0005634">
    <property type="term" value="C:nucleus"/>
    <property type="evidence" value="ECO:0007669"/>
    <property type="project" value="UniProtKB-SubCell"/>
</dbReference>
<dbReference type="InterPro" id="IPR037000">
    <property type="entry name" value="Ski_DNA-bd_sf"/>
</dbReference>